<dbReference type="RefSeq" id="WP_311424865.1">
    <property type="nucleotide sequence ID" value="NZ_JAVREH010000049.1"/>
</dbReference>
<evidence type="ECO:0000256" key="1">
    <source>
        <dbReference type="SAM" id="MobiDB-lite"/>
    </source>
</evidence>
<dbReference type="PROSITE" id="PS50921">
    <property type="entry name" value="ANTAR"/>
    <property type="match status" value="1"/>
</dbReference>
<name>A0ABU2JFG5_9ACTN</name>
<proteinExistence type="predicted"/>
<sequence length="267" mass="28734">MPRLPDSGRGGDKTVPPTDVTSDSQTVAERFRAAWTGPADKSTAIPELLPVRLARACVQVLPVSGAGLSLLDHDFRVPVGSSDDMATHAERLQFTQGEGPCLDAAREHQVIVAAADEIERRWPAFGAEFLKHTPYRGVVSLPVRLSGNTVGALDLFLENEQDLGRLSIADGVTVTQQITDALAVAHAITKSATAWSDEPEPLWLQSSSARNRTNVWVAMGMLMTRMDVPAADALSVLRAYSYGHDAVLDDVADELVKGTLDVAEVQR</sequence>
<dbReference type="Proteomes" id="UP001183176">
    <property type="component" value="Unassembled WGS sequence"/>
</dbReference>
<dbReference type="InterPro" id="IPR003018">
    <property type="entry name" value="GAF"/>
</dbReference>
<gene>
    <name evidence="3" type="ORF">RM423_20305</name>
</gene>
<feature type="domain" description="ANTAR" evidence="2">
    <location>
        <begin position="195"/>
        <end position="256"/>
    </location>
</feature>
<comment type="caution">
    <text evidence="3">The sequence shown here is derived from an EMBL/GenBank/DDBJ whole genome shotgun (WGS) entry which is preliminary data.</text>
</comment>
<protein>
    <submittedName>
        <fullName evidence="3">GAF and ANTAR domain-containing protein</fullName>
    </submittedName>
</protein>
<evidence type="ECO:0000313" key="3">
    <source>
        <dbReference type="EMBL" id="MDT0263720.1"/>
    </source>
</evidence>
<dbReference type="InterPro" id="IPR029016">
    <property type="entry name" value="GAF-like_dom_sf"/>
</dbReference>
<feature type="region of interest" description="Disordered" evidence="1">
    <location>
        <begin position="1"/>
        <end position="25"/>
    </location>
</feature>
<reference evidence="4" key="1">
    <citation type="submission" date="2023-07" db="EMBL/GenBank/DDBJ databases">
        <title>30 novel species of actinomycetes from the DSMZ collection.</title>
        <authorList>
            <person name="Nouioui I."/>
        </authorList>
    </citation>
    <scope>NUCLEOTIDE SEQUENCE [LARGE SCALE GENOMIC DNA]</scope>
    <source>
        <strain evidence="4">DSM 44399</strain>
    </source>
</reference>
<organism evidence="3 4">
    <name type="scientific">Jatrophihabitans lederbergiae</name>
    <dbReference type="NCBI Taxonomy" id="3075547"/>
    <lineage>
        <taxon>Bacteria</taxon>
        <taxon>Bacillati</taxon>
        <taxon>Actinomycetota</taxon>
        <taxon>Actinomycetes</taxon>
        <taxon>Jatrophihabitantales</taxon>
        <taxon>Jatrophihabitantaceae</taxon>
        <taxon>Jatrophihabitans</taxon>
    </lineage>
</organism>
<accession>A0ABU2JFG5</accession>
<keyword evidence="4" id="KW-1185">Reference proteome</keyword>
<dbReference type="Pfam" id="PF13185">
    <property type="entry name" value="GAF_2"/>
    <property type="match status" value="1"/>
</dbReference>
<dbReference type="InterPro" id="IPR005561">
    <property type="entry name" value="ANTAR"/>
</dbReference>
<evidence type="ECO:0000259" key="2">
    <source>
        <dbReference type="PROSITE" id="PS50921"/>
    </source>
</evidence>
<dbReference type="SUPFAM" id="SSF55781">
    <property type="entry name" value="GAF domain-like"/>
    <property type="match status" value="1"/>
</dbReference>
<dbReference type="Gene3D" id="3.30.450.40">
    <property type="match status" value="1"/>
</dbReference>
<evidence type="ECO:0000313" key="4">
    <source>
        <dbReference type="Proteomes" id="UP001183176"/>
    </source>
</evidence>
<dbReference type="EMBL" id="JAVREH010000049">
    <property type="protein sequence ID" value="MDT0263720.1"/>
    <property type="molecule type" value="Genomic_DNA"/>
</dbReference>